<evidence type="ECO:0000256" key="1">
    <source>
        <dbReference type="SAM" id="MobiDB-lite"/>
    </source>
</evidence>
<dbReference type="HOGENOM" id="CLU_110717_0_0_11"/>
<dbReference type="InterPro" id="IPR032710">
    <property type="entry name" value="NTF2-like_dom_sf"/>
</dbReference>
<feature type="region of interest" description="Disordered" evidence="1">
    <location>
        <begin position="95"/>
        <end position="153"/>
    </location>
</feature>
<keyword evidence="2" id="KW-1133">Transmembrane helix</keyword>
<proteinExistence type="predicted"/>
<accession>I1D339</accession>
<reference evidence="4" key="2">
    <citation type="submission" date="2012-01" db="EMBL/GenBank/DDBJ databases">
        <title>Noncontiguous Finished sequence of chromosome of Saccharomonospora glauca K62.</title>
        <authorList>
            <consortium name="US DOE Joint Genome Institute"/>
            <person name="Lucas S."/>
            <person name="Han J."/>
            <person name="Lapidus A."/>
            <person name="Cheng J.-F."/>
            <person name="Goodwin L."/>
            <person name="Pitluck S."/>
            <person name="Peters L."/>
            <person name="Mikhailova N."/>
            <person name="Held B."/>
            <person name="Detter J.C."/>
            <person name="Han C."/>
            <person name="Tapia R."/>
            <person name="Land M."/>
            <person name="Hauser L."/>
            <person name="Kyrpides N."/>
            <person name="Ivanova N."/>
            <person name="Pagani I."/>
            <person name="Brambilla E.-M."/>
            <person name="Klenk H.-P."/>
            <person name="Woyke T."/>
        </authorList>
    </citation>
    <scope>NUCLEOTIDE SEQUENCE [LARGE SCALE GENOMIC DNA]</scope>
    <source>
        <strain evidence="4">K62</strain>
    </source>
</reference>
<feature type="compositionally biased region" description="Low complexity" evidence="1">
    <location>
        <begin position="40"/>
        <end position="51"/>
    </location>
</feature>
<dbReference type="STRING" id="928724.SacglDRAFT_02470"/>
<reference evidence="3 4" key="1">
    <citation type="submission" date="2011-09" db="EMBL/GenBank/DDBJ databases">
        <authorList>
            <consortium name="US DOE Joint Genome Institute (JGI-PGF)"/>
            <person name="Lucas S."/>
            <person name="Han J."/>
            <person name="Lapidus A."/>
            <person name="Cheng J.-F."/>
            <person name="Goodwin L."/>
            <person name="Pitluck S."/>
            <person name="Peters L."/>
            <person name="Land M.L."/>
            <person name="Hauser L."/>
            <person name="Brambilla E."/>
            <person name="Klenk H.-P."/>
            <person name="Woyke T.J."/>
        </authorList>
    </citation>
    <scope>NUCLEOTIDE SEQUENCE [LARGE SCALE GENOMIC DNA]</scope>
    <source>
        <strain evidence="3 4">K62</strain>
    </source>
</reference>
<organism evidence="3 4">
    <name type="scientific">Saccharomonospora glauca K62</name>
    <dbReference type="NCBI Taxonomy" id="928724"/>
    <lineage>
        <taxon>Bacteria</taxon>
        <taxon>Bacillati</taxon>
        <taxon>Actinomycetota</taxon>
        <taxon>Actinomycetes</taxon>
        <taxon>Pseudonocardiales</taxon>
        <taxon>Pseudonocardiaceae</taxon>
        <taxon>Saccharomonospora</taxon>
    </lineage>
</organism>
<feature type="compositionally biased region" description="Pro residues" evidence="1">
    <location>
        <begin position="1"/>
        <end position="13"/>
    </location>
</feature>
<protein>
    <submittedName>
        <fullName evidence="3">Uncharacterized protein</fullName>
    </submittedName>
</protein>
<feature type="compositionally biased region" description="Low complexity" evidence="1">
    <location>
        <begin position="103"/>
        <end position="118"/>
    </location>
</feature>
<sequence length="244" mass="24139">MTYPPQPGQPGPQPGAWGQPQQSAMPPSGPLPQQQPPGAYPGAAGPNQFGQYPGGPGQQPPKKKTGLIVGVTIAAVAVIGGVVTALILLLGNDDEDEKDSNVASPPQQSAPQAPGAPSNGLPADSSAPNMPGQPSQDVPAPGGTGDTGGIGATGDEAAVEALADTLVEALNNRDAETADSLLCPDEGGVFGMDVVPDGATFSRGGAVTVTGDTATIPVQATFDGETEEGSFPARKEGGTWCLGV</sequence>
<gene>
    <name evidence="3" type="ORF">SacglDRAFT_02470</name>
</gene>
<name>I1D339_9PSEU</name>
<dbReference type="eggNOG" id="ENOG5034097">
    <property type="taxonomic scope" value="Bacteria"/>
</dbReference>
<evidence type="ECO:0000256" key="2">
    <source>
        <dbReference type="SAM" id="Phobius"/>
    </source>
</evidence>
<dbReference type="RefSeq" id="WP_005464889.1">
    <property type="nucleotide sequence ID" value="NZ_CM001484.1"/>
</dbReference>
<evidence type="ECO:0000313" key="4">
    <source>
        <dbReference type="Proteomes" id="UP000005087"/>
    </source>
</evidence>
<feature type="compositionally biased region" description="Pro residues" evidence="1">
    <location>
        <begin position="27"/>
        <end position="39"/>
    </location>
</feature>
<keyword evidence="2" id="KW-0472">Membrane</keyword>
<feature type="transmembrane region" description="Helical" evidence="2">
    <location>
        <begin position="67"/>
        <end position="91"/>
    </location>
</feature>
<keyword evidence="2" id="KW-0812">Transmembrane</keyword>
<feature type="compositionally biased region" description="Gly residues" evidence="1">
    <location>
        <begin position="142"/>
        <end position="152"/>
    </location>
</feature>
<keyword evidence="4" id="KW-1185">Reference proteome</keyword>
<dbReference type="SUPFAM" id="SSF54427">
    <property type="entry name" value="NTF2-like"/>
    <property type="match status" value="1"/>
</dbReference>
<dbReference type="EMBL" id="CM001484">
    <property type="protein sequence ID" value="EIE99363.1"/>
    <property type="molecule type" value="Genomic_DNA"/>
</dbReference>
<evidence type="ECO:0000313" key="3">
    <source>
        <dbReference type="EMBL" id="EIE99363.1"/>
    </source>
</evidence>
<feature type="region of interest" description="Disordered" evidence="1">
    <location>
        <begin position="1"/>
        <end position="63"/>
    </location>
</feature>
<dbReference type="Proteomes" id="UP000005087">
    <property type="component" value="Chromosome"/>
</dbReference>
<dbReference type="AlphaFoldDB" id="I1D339"/>
<feature type="compositionally biased region" description="Polar residues" evidence="1">
    <location>
        <begin position="126"/>
        <end position="136"/>
    </location>
</feature>